<dbReference type="GO" id="GO:0005829">
    <property type="term" value="C:cytosol"/>
    <property type="evidence" value="ECO:0007669"/>
    <property type="project" value="TreeGrafter"/>
</dbReference>
<dbReference type="GO" id="GO:0006166">
    <property type="term" value="P:purine ribonucleoside salvage"/>
    <property type="evidence" value="ECO:0007669"/>
    <property type="project" value="UniProtKB-KW"/>
</dbReference>
<evidence type="ECO:0000256" key="9">
    <source>
        <dbReference type="ARBA" id="ARBA00022723"/>
    </source>
</evidence>
<dbReference type="UniPathway" id="UPA00591">
    <property type="reaction ID" value="UER00648"/>
</dbReference>
<dbReference type="GO" id="GO:0046100">
    <property type="term" value="P:hypoxanthine metabolic process"/>
    <property type="evidence" value="ECO:0007669"/>
    <property type="project" value="TreeGrafter"/>
</dbReference>
<evidence type="ECO:0000256" key="10">
    <source>
        <dbReference type="ARBA" id="ARBA00022726"/>
    </source>
</evidence>
<proteinExistence type="inferred from homology"/>
<evidence type="ECO:0000256" key="11">
    <source>
        <dbReference type="ARBA" id="ARBA00022741"/>
    </source>
</evidence>
<evidence type="ECO:0000256" key="1">
    <source>
        <dbReference type="ARBA" id="ARBA00001946"/>
    </source>
</evidence>
<dbReference type="AlphaFoldDB" id="A0A843U114"/>
<keyword evidence="10 13" id="KW-0660">Purine salvage</keyword>
<dbReference type="GO" id="GO:0000287">
    <property type="term" value="F:magnesium ion binding"/>
    <property type="evidence" value="ECO:0007669"/>
    <property type="project" value="TreeGrafter"/>
</dbReference>
<comment type="catalytic activity">
    <reaction evidence="13">
        <text>IMP + diphosphate = hypoxanthine + 5-phospho-alpha-D-ribose 1-diphosphate</text>
        <dbReference type="Rhea" id="RHEA:17973"/>
        <dbReference type="ChEBI" id="CHEBI:17368"/>
        <dbReference type="ChEBI" id="CHEBI:33019"/>
        <dbReference type="ChEBI" id="CHEBI:58017"/>
        <dbReference type="ChEBI" id="CHEBI:58053"/>
        <dbReference type="EC" id="2.4.2.8"/>
    </reaction>
</comment>
<keyword evidence="11 13" id="KW-0547">Nucleotide-binding</keyword>
<dbReference type="InterPro" id="IPR000836">
    <property type="entry name" value="PRTase_dom"/>
</dbReference>
<keyword evidence="16" id="KW-1185">Reference proteome</keyword>
<evidence type="ECO:0000256" key="2">
    <source>
        <dbReference type="ARBA" id="ARBA00004496"/>
    </source>
</evidence>
<dbReference type="InterPro" id="IPR050408">
    <property type="entry name" value="HGPRT"/>
</dbReference>
<dbReference type="GO" id="GO:0006178">
    <property type="term" value="P:guanine salvage"/>
    <property type="evidence" value="ECO:0007669"/>
    <property type="project" value="TreeGrafter"/>
</dbReference>
<dbReference type="PANTHER" id="PTHR43340">
    <property type="entry name" value="HYPOXANTHINE-GUANINE PHOSPHORIBOSYLTRANSFERASE"/>
    <property type="match status" value="1"/>
</dbReference>
<dbReference type="SUPFAM" id="SSF53271">
    <property type="entry name" value="PRTase-like"/>
    <property type="match status" value="1"/>
</dbReference>
<evidence type="ECO:0000256" key="6">
    <source>
        <dbReference type="ARBA" id="ARBA00022490"/>
    </source>
</evidence>
<comment type="similarity">
    <text evidence="4 13">Belongs to the purine/pyrimidine phosphoribosyltransferase family.</text>
</comment>
<feature type="domain" description="Phosphoribosyltransferase" evidence="14">
    <location>
        <begin position="18"/>
        <end position="170"/>
    </location>
</feature>
<dbReference type="InterPro" id="IPR005904">
    <property type="entry name" value="Hxn_phspho_trans"/>
</dbReference>
<dbReference type="EMBL" id="NMUH01000256">
    <property type="protein sequence ID" value="MQL75560.1"/>
    <property type="molecule type" value="Genomic_DNA"/>
</dbReference>
<accession>A0A843U114</accession>
<dbReference type="Gene3D" id="3.40.50.2020">
    <property type="match status" value="1"/>
</dbReference>
<keyword evidence="12 13" id="KW-0460">Magnesium</keyword>
<comment type="caution">
    <text evidence="15">The sequence shown here is derived from an EMBL/GenBank/DDBJ whole genome shotgun (WGS) entry which is preliminary data.</text>
</comment>
<dbReference type="EC" id="2.4.2.8" evidence="5 13"/>
<dbReference type="NCBIfam" id="TIGR01203">
    <property type="entry name" value="HGPRTase"/>
    <property type="match status" value="1"/>
</dbReference>
<dbReference type="InterPro" id="IPR029057">
    <property type="entry name" value="PRTase-like"/>
</dbReference>
<gene>
    <name evidence="15" type="ORF">Taro_007960</name>
</gene>
<evidence type="ECO:0000256" key="8">
    <source>
        <dbReference type="ARBA" id="ARBA00022679"/>
    </source>
</evidence>
<dbReference type="PANTHER" id="PTHR43340:SF1">
    <property type="entry name" value="HYPOXANTHINE PHOSPHORIBOSYLTRANSFERASE"/>
    <property type="match status" value="1"/>
</dbReference>
<dbReference type="FunFam" id="3.40.50.2020:FF:000057">
    <property type="entry name" value="Hypoxanthine phosphoribosyltransferase"/>
    <property type="match status" value="1"/>
</dbReference>
<dbReference type="GO" id="GO:0032263">
    <property type="term" value="P:GMP salvage"/>
    <property type="evidence" value="ECO:0007669"/>
    <property type="project" value="TreeGrafter"/>
</dbReference>
<keyword evidence="9 13" id="KW-0479">Metal-binding</keyword>
<dbReference type="Pfam" id="PF00156">
    <property type="entry name" value="Pribosyltran"/>
    <property type="match status" value="1"/>
</dbReference>
<dbReference type="GO" id="GO:0032264">
    <property type="term" value="P:IMP salvage"/>
    <property type="evidence" value="ECO:0007669"/>
    <property type="project" value="UniProtKB-UniPathway"/>
</dbReference>
<organism evidence="15 16">
    <name type="scientific">Colocasia esculenta</name>
    <name type="common">Wild taro</name>
    <name type="synonym">Arum esculentum</name>
    <dbReference type="NCBI Taxonomy" id="4460"/>
    <lineage>
        <taxon>Eukaryota</taxon>
        <taxon>Viridiplantae</taxon>
        <taxon>Streptophyta</taxon>
        <taxon>Embryophyta</taxon>
        <taxon>Tracheophyta</taxon>
        <taxon>Spermatophyta</taxon>
        <taxon>Magnoliopsida</taxon>
        <taxon>Liliopsida</taxon>
        <taxon>Araceae</taxon>
        <taxon>Aroideae</taxon>
        <taxon>Colocasieae</taxon>
        <taxon>Colocasia</taxon>
    </lineage>
</organism>
<dbReference type="OrthoDB" id="9449045at2759"/>
<keyword evidence="7 13" id="KW-0328">Glycosyltransferase</keyword>
<evidence type="ECO:0000313" key="16">
    <source>
        <dbReference type="Proteomes" id="UP000652761"/>
    </source>
</evidence>
<dbReference type="GO" id="GO:0000166">
    <property type="term" value="F:nucleotide binding"/>
    <property type="evidence" value="ECO:0007669"/>
    <property type="project" value="UniProtKB-KW"/>
</dbReference>
<name>A0A843U114_COLES</name>
<evidence type="ECO:0000256" key="5">
    <source>
        <dbReference type="ARBA" id="ARBA00011895"/>
    </source>
</evidence>
<evidence type="ECO:0000313" key="15">
    <source>
        <dbReference type="EMBL" id="MQL75560.1"/>
    </source>
</evidence>
<evidence type="ECO:0000256" key="12">
    <source>
        <dbReference type="ARBA" id="ARBA00022842"/>
    </source>
</evidence>
<evidence type="ECO:0000256" key="7">
    <source>
        <dbReference type="ARBA" id="ARBA00022676"/>
    </source>
</evidence>
<reference evidence="15" key="1">
    <citation type="submission" date="2017-07" db="EMBL/GenBank/DDBJ databases">
        <title>Taro Niue Genome Assembly and Annotation.</title>
        <authorList>
            <person name="Atibalentja N."/>
            <person name="Keating K."/>
            <person name="Fields C.J."/>
        </authorList>
    </citation>
    <scope>NUCLEOTIDE SEQUENCE</scope>
    <source>
        <strain evidence="15">Niue_2</strain>
        <tissue evidence="15">Leaf</tissue>
    </source>
</reference>
<evidence type="ECO:0000259" key="14">
    <source>
        <dbReference type="Pfam" id="PF00156"/>
    </source>
</evidence>
<dbReference type="CDD" id="cd06223">
    <property type="entry name" value="PRTases_typeI"/>
    <property type="match status" value="1"/>
</dbReference>
<comment type="cofactor">
    <cofactor evidence="1 13">
        <name>Mg(2+)</name>
        <dbReference type="ChEBI" id="CHEBI:18420"/>
    </cofactor>
</comment>
<evidence type="ECO:0000256" key="13">
    <source>
        <dbReference type="RuleBase" id="RU364099"/>
    </source>
</evidence>
<comment type="pathway">
    <text evidence="3 13">Purine metabolism; IMP biosynthesis via salvage pathway; IMP from hypoxanthine: step 1/1.</text>
</comment>
<comment type="subcellular location">
    <subcellularLocation>
        <location evidence="2 13">Cytoplasm</location>
    </subcellularLocation>
</comment>
<evidence type="ECO:0000256" key="4">
    <source>
        <dbReference type="ARBA" id="ARBA00008391"/>
    </source>
</evidence>
<sequence>MAPSLDGDMERILWTEAEIAARVAELASEVSEDLKESAAPVAVVGVATGAFLFLADLVKRIALPVTVDIVRVESYGASTESSGSPRISSDIKLDVKGKHVILVEDIVDTGKTISLLISHMQSKGACTVSVCTFLDKPARRKVHVELFGDGKFYRGFECPDYFIVGYGMDFAELYRNLPYIGVLKEEKYKL</sequence>
<dbReference type="GO" id="GO:0004422">
    <property type="term" value="F:hypoxanthine phosphoribosyltransferase activity"/>
    <property type="evidence" value="ECO:0007669"/>
    <property type="project" value="InterPro"/>
</dbReference>
<evidence type="ECO:0000256" key="3">
    <source>
        <dbReference type="ARBA" id="ARBA00004669"/>
    </source>
</evidence>
<keyword evidence="6 13" id="KW-0963">Cytoplasm</keyword>
<protein>
    <recommendedName>
        <fullName evidence="5 13">Hypoxanthine phosphoribosyltransferase</fullName>
        <ecNumber evidence="5 13">2.4.2.8</ecNumber>
    </recommendedName>
</protein>
<keyword evidence="8 13" id="KW-0808">Transferase</keyword>
<dbReference type="Proteomes" id="UP000652761">
    <property type="component" value="Unassembled WGS sequence"/>
</dbReference>